<feature type="coiled-coil region" evidence="1">
    <location>
        <begin position="126"/>
        <end position="160"/>
    </location>
</feature>
<protein>
    <submittedName>
        <fullName evidence="4">Uncharacterized protein</fullName>
    </submittedName>
</protein>
<dbReference type="Proteomes" id="UP000887565">
    <property type="component" value="Unplaced"/>
</dbReference>
<proteinExistence type="predicted"/>
<evidence type="ECO:0000313" key="3">
    <source>
        <dbReference type="Proteomes" id="UP000887565"/>
    </source>
</evidence>
<organism evidence="3 4">
    <name type="scientific">Romanomermis culicivorax</name>
    <name type="common">Nematode worm</name>
    <dbReference type="NCBI Taxonomy" id="13658"/>
    <lineage>
        <taxon>Eukaryota</taxon>
        <taxon>Metazoa</taxon>
        <taxon>Ecdysozoa</taxon>
        <taxon>Nematoda</taxon>
        <taxon>Enoplea</taxon>
        <taxon>Dorylaimia</taxon>
        <taxon>Mermithida</taxon>
        <taxon>Mermithoidea</taxon>
        <taxon>Mermithidae</taxon>
        <taxon>Romanomermis</taxon>
    </lineage>
</organism>
<dbReference type="AlphaFoldDB" id="A0A915KT64"/>
<sequence length="313" mass="34973">MNNIKKSGMRIPNRVTVKKLSNNQKARIATSNIAIADRCKAVRQSVHNNLIDKIRGLDIIDNTNIAGAERKEIIIDCSNKSMTSSPKDKEAIFKEQFQQYLKRKDEKTAMERNFFAKHPPFYVGGLKNAKLNAKSASSAIKQFESQNLECQKQINSIANKQEAPLVSCSTFTVNASNDEIPSIDNKHEPTQANCLSNTFSTHDCSKSNASDSNSNDEAVFQKASSANVLPEKAVETIVNVRESRDSTKYILKLESPQNSDLSVQVKFENIFEIRRSNRKTRYTGSFTAMATASDTKRRRSRSIGSRTSIVLTP</sequence>
<evidence type="ECO:0000313" key="4">
    <source>
        <dbReference type="WBParaSite" id="nRc.2.0.1.t42099-RA"/>
    </source>
</evidence>
<keyword evidence="3" id="KW-1185">Reference proteome</keyword>
<keyword evidence="1" id="KW-0175">Coiled coil</keyword>
<accession>A0A915KT64</accession>
<feature type="compositionally biased region" description="Low complexity" evidence="2">
    <location>
        <begin position="302"/>
        <end position="313"/>
    </location>
</feature>
<evidence type="ECO:0000256" key="1">
    <source>
        <dbReference type="SAM" id="Coils"/>
    </source>
</evidence>
<reference evidence="4" key="1">
    <citation type="submission" date="2022-11" db="UniProtKB">
        <authorList>
            <consortium name="WormBaseParasite"/>
        </authorList>
    </citation>
    <scope>IDENTIFICATION</scope>
</reference>
<feature type="region of interest" description="Disordered" evidence="2">
    <location>
        <begin position="294"/>
        <end position="313"/>
    </location>
</feature>
<name>A0A915KT64_ROMCU</name>
<evidence type="ECO:0000256" key="2">
    <source>
        <dbReference type="SAM" id="MobiDB-lite"/>
    </source>
</evidence>
<dbReference type="WBParaSite" id="nRc.2.0.1.t42099-RA">
    <property type="protein sequence ID" value="nRc.2.0.1.t42099-RA"/>
    <property type="gene ID" value="nRc.2.0.1.g42099"/>
</dbReference>